<feature type="region of interest" description="Disordered" evidence="1">
    <location>
        <begin position="126"/>
        <end position="148"/>
    </location>
</feature>
<dbReference type="OrthoDB" id="2290357at2759"/>
<sequence length="314" mass="36243">MALETPTLFIDDDITSRRLDQCHRSYMIPQRVSPIHPGYNPLYPQGNSEDEEMTINTSNYSRRQQQQLHNDIPSVAYSFPQPTLLALLLSRILDAVIFTSAIAITAYNYWTGELMNSVQKQPNLLVGAPTSTSSSHRYPYYHQSQQQDNHFIRRRLSSTTLLNEQTQKQRKSSFSDVDTTITNNLMETQKQRTEEWAESLAKPEQQPQQRKEQLKRQQQRSYDKAYANPTLASMNKSKHDSKHRSKSLDIKRHEEVDETFSRVDAKLKSLIQRCQDALKSKADFSADDIDVNDKYLTSSAPSPSPPPMNRYRSI</sequence>
<feature type="region of interest" description="Disordered" evidence="1">
    <location>
        <begin position="190"/>
        <end position="250"/>
    </location>
</feature>
<proteinExistence type="predicted"/>
<comment type="caution">
    <text evidence="2">The sequence shown here is derived from an EMBL/GenBank/DDBJ whole genome shotgun (WGS) entry which is preliminary data.</text>
</comment>
<protein>
    <submittedName>
        <fullName evidence="2">Uncharacterized protein</fullName>
    </submittedName>
</protein>
<feature type="compositionally biased region" description="Polar residues" evidence="1">
    <location>
        <begin position="129"/>
        <end position="148"/>
    </location>
</feature>
<dbReference type="AlphaFoldDB" id="A0A8H7RVQ2"/>
<name>A0A8H7RVQ2_9FUNG</name>
<feature type="region of interest" description="Disordered" evidence="1">
    <location>
        <begin position="281"/>
        <end position="314"/>
    </location>
</feature>
<accession>A0A8H7RVQ2</accession>
<reference evidence="2 3" key="1">
    <citation type="submission" date="2020-12" db="EMBL/GenBank/DDBJ databases">
        <title>Metabolic potential, ecology and presence of endohyphal bacteria is reflected in genomic diversity of Mucoromycotina.</title>
        <authorList>
            <person name="Muszewska A."/>
            <person name="Okrasinska A."/>
            <person name="Steczkiewicz K."/>
            <person name="Drgas O."/>
            <person name="Orlowska M."/>
            <person name="Perlinska-Lenart U."/>
            <person name="Aleksandrzak-Piekarczyk T."/>
            <person name="Szatraj K."/>
            <person name="Zielenkiewicz U."/>
            <person name="Pilsyk S."/>
            <person name="Malc E."/>
            <person name="Mieczkowski P."/>
            <person name="Kruszewska J.S."/>
            <person name="Biernat P."/>
            <person name="Pawlowska J."/>
        </authorList>
    </citation>
    <scope>NUCLEOTIDE SEQUENCE [LARGE SCALE GENOMIC DNA]</scope>
    <source>
        <strain evidence="2 3">CBS 142.35</strain>
    </source>
</reference>
<evidence type="ECO:0000256" key="1">
    <source>
        <dbReference type="SAM" id="MobiDB-lite"/>
    </source>
</evidence>
<organism evidence="2 3">
    <name type="scientific">Circinella minor</name>
    <dbReference type="NCBI Taxonomy" id="1195481"/>
    <lineage>
        <taxon>Eukaryota</taxon>
        <taxon>Fungi</taxon>
        <taxon>Fungi incertae sedis</taxon>
        <taxon>Mucoromycota</taxon>
        <taxon>Mucoromycotina</taxon>
        <taxon>Mucoromycetes</taxon>
        <taxon>Mucorales</taxon>
        <taxon>Lichtheimiaceae</taxon>
        <taxon>Circinella</taxon>
    </lineage>
</organism>
<evidence type="ECO:0000313" key="2">
    <source>
        <dbReference type="EMBL" id="KAG2217503.1"/>
    </source>
</evidence>
<dbReference type="EMBL" id="JAEPRB010000294">
    <property type="protein sequence ID" value="KAG2217503.1"/>
    <property type="molecule type" value="Genomic_DNA"/>
</dbReference>
<dbReference type="Proteomes" id="UP000646827">
    <property type="component" value="Unassembled WGS sequence"/>
</dbReference>
<feature type="region of interest" description="Disordered" evidence="1">
    <location>
        <begin position="162"/>
        <end position="181"/>
    </location>
</feature>
<gene>
    <name evidence="2" type="ORF">INT45_012621</name>
</gene>
<keyword evidence="3" id="KW-1185">Reference proteome</keyword>
<evidence type="ECO:0000313" key="3">
    <source>
        <dbReference type="Proteomes" id="UP000646827"/>
    </source>
</evidence>